<organism evidence="9 10">
    <name type="scientific">Deinococcus antarcticus</name>
    <dbReference type="NCBI Taxonomy" id="1298767"/>
    <lineage>
        <taxon>Bacteria</taxon>
        <taxon>Thermotogati</taxon>
        <taxon>Deinococcota</taxon>
        <taxon>Deinococci</taxon>
        <taxon>Deinococcales</taxon>
        <taxon>Deinococcaceae</taxon>
        <taxon>Deinococcus</taxon>
    </lineage>
</organism>
<sequence>MKYTPRDISHQTFPTRLRGLDRVAVQTFLEDVAHELEDLLRRQAELEARVEQLSAELAEKKEQEEEIRRVFVAAERVSHDMKENAIRESELLIAQATTQAQDVQREQERRTAELERTHQERLSALETAYRTRHTDLERQQHELTLKREQEHAQRVAHLEKQFSDQYLELTSRLNAARQEYSQFLNGYRALVNSFAELSSRHLLPEPTKLPQQVAQPVPEPTRPVNVIDQSFQ</sequence>
<evidence type="ECO:0000313" key="9">
    <source>
        <dbReference type="EMBL" id="MFC3860218.1"/>
    </source>
</evidence>
<keyword evidence="5 7" id="KW-0175">Coiled coil</keyword>
<protein>
    <submittedName>
        <fullName evidence="9">DivIVA domain-containing protein</fullName>
    </submittedName>
</protein>
<evidence type="ECO:0000256" key="3">
    <source>
        <dbReference type="ARBA" id="ARBA00022490"/>
    </source>
</evidence>
<dbReference type="Pfam" id="PF05103">
    <property type="entry name" value="DivIVA"/>
    <property type="match status" value="1"/>
</dbReference>
<evidence type="ECO:0000256" key="4">
    <source>
        <dbReference type="ARBA" id="ARBA00022618"/>
    </source>
</evidence>
<dbReference type="InterPro" id="IPR007793">
    <property type="entry name" value="DivIVA_fam"/>
</dbReference>
<dbReference type="NCBIfam" id="TIGR03544">
    <property type="entry name" value="DivI1A_domain"/>
    <property type="match status" value="1"/>
</dbReference>
<dbReference type="Gene3D" id="6.10.250.660">
    <property type="match status" value="1"/>
</dbReference>
<dbReference type="RefSeq" id="WP_380076367.1">
    <property type="nucleotide sequence ID" value="NZ_JBHRZF010000050.1"/>
</dbReference>
<comment type="similarity">
    <text evidence="2">Belongs to the DivIVA family.</text>
</comment>
<comment type="caution">
    <text evidence="9">The sequence shown here is derived from an EMBL/GenBank/DDBJ whole genome shotgun (WGS) entry which is preliminary data.</text>
</comment>
<keyword evidence="6" id="KW-0131">Cell cycle</keyword>
<keyword evidence="10" id="KW-1185">Reference proteome</keyword>
<reference evidence="10" key="1">
    <citation type="journal article" date="2019" name="Int. J. Syst. Evol. Microbiol.">
        <title>The Global Catalogue of Microorganisms (GCM) 10K type strain sequencing project: providing services to taxonomists for standard genome sequencing and annotation.</title>
        <authorList>
            <consortium name="The Broad Institute Genomics Platform"/>
            <consortium name="The Broad Institute Genome Sequencing Center for Infectious Disease"/>
            <person name="Wu L."/>
            <person name="Ma J."/>
        </authorList>
    </citation>
    <scope>NUCLEOTIDE SEQUENCE [LARGE SCALE GENOMIC DNA]</scope>
    <source>
        <strain evidence="10">CCTCC AB 2013263</strain>
    </source>
</reference>
<dbReference type="PANTHER" id="PTHR35794:SF2">
    <property type="entry name" value="CELL DIVISION PROTEIN DIVIVA"/>
    <property type="match status" value="1"/>
</dbReference>
<feature type="region of interest" description="Disordered" evidence="8">
    <location>
        <begin position="210"/>
        <end position="232"/>
    </location>
</feature>
<evidence type="ECO:0000256" key="2">
    <source>
        <dbReference type="ARBA" id="ARBA00009008"/>
    </source>
</evidence>
<name>A0ABV8A3I5_9DEIO</name>
<proteinExistence type="inferred from homology"/>
<evidence type="ECO:0000256" key="7">
    <source>
        <dbReference type="SAM" id="Coils"/>
    </source>
</evidence>
<evidence type="ECO:0000256" key="1">
    <source>
        <dbReference type="ARBA" id="ARBA00004496"/>
    </source>
</evidence>
<dbReference type="InterPro" id="IPR019933">
    <property type="entry name" value="DivIVA_domain"/>
</dbReference>
<keyword evidence="4" id="KW-0132">Cell division</keyword>
<accession>A0ABV8A3I5</accession>
<comment type="subcellular location">
    <subcellularLocation>
        <location evidence="1">Cytoplasm</location>
    </subcellularLocation>
</comment>
<feature type="coiled-coil region" evidence="7">
    <location>
        <begin position="29"/>
        <end position="106"/>
    </location>
</feature>
<dbReference type="EMBL" id="JBHRZF010000050">
    <property type="protein sequence ID" value="MFC3860218.1"/>
    <property type="molecule type" value="Genomic_DNA"/>
</dbReference>
<evidence type="ECO:0000313" key="10">
    <source>
        <dbReference type="Proteomes" id="UP001595748"/>
    </source>
</evidence>
<evidence type="ECO:0000256" key="6">
    <source>
        <dbReference type="ARBA" id="ARBA00023306"/>
    </source>
</evidence>
<dbReference type="Proteomes" id="UP001595748">
    <property type="component" value="Unassembled WGS sequence"/>
</dbReference>
<dbReference type="PANTHER" id="PTHR35794">
    <property type="entry name" value="CELL DIVISION PROTEIN DIVIVA"/>
    <property type="match status" value="1"/>
</dbReference>
<keyword evidence="3" id="KW-0963">Cytoplasm</keyword>
<evidence type="ECO:0000256" key="8">
    <source>
        <dbReference type="SAM" id="MobiDB-lite"/>
    </source>
</evidence>
<evidence type="ECO:0000256" key="5">
    <source>
        <dbReference type="ARBA" id="ARBA00023054"/>
    </source>
</evidence>
<gene>
    <name evidence="9" type="ORF">ACFOPQ_05495</name>
</gene>